<organism evidence="2">
    <name type="scientific">Candidatus Kentrum sp. UNK</name>
    <dbReference type="NCBI Taxonomy" id="2126344"/>
    <lineage>
        <taxon>Bacteria</taxon>
        <taxon>Pseudomonadati</taxon>
        <taxon>Pseudomonadota</taxon>
        <taxon>Gammaproteobacteria</taxon>
        <taxon>Candidatus Kentrum</taxon>
    </lineage>
</organism>
<dbReference type="Gene3D" id="2.60.40.2080">
    <property type="match status" value="1"/>
</dbReference>
<dbReference type="EMBL" id="CAADGD010000102">
    <property type="protein sequence ID" value="VFK72228.1"/>
    <property type="molecule type" value="Genomic_DNA"/>
</dbReference>
<proteinExistence type="predicted"/>
<gene>
    <name evidence="2" type="ORF">BECKUNK1418G_GA0071005_11096</name>
    <name evidence="3" type="ORF">BECKUNK1418H_GA0071006_11026</name>
</gene>
<keyword evidence="1" id="KW-0732">Signal</keyword>
<evidence type="ECO:0000313" key="2">
    <source>
        <dbReference type="EMBL" id="VFK66808.1"/>
    </source>
</evidence>
<dbReference type="AlphaFoldDB" id="A0A451ALB7"/>
<evidence type="ECO:0000313" key="3">
    <source>
        <dbReference type="EMBL" id="VFK72228.1"/>
    </source>
</evidence>
<dbReference type="Gene3D" id="2.150.10.10">
    <property type="entry name" value="Serralysin-like metalloprotease, C-terminal"/>
    <property type="match status" value="1"/>
</dbReference>
<feature type="chain" id="PRO_5033432896" evidence="1">
    <location>
        <begin position="32"/>
        <end position="332"/>
    </location>
</feature>
<dbReference type="GO" id="GO:0030246">
    <property type="term" value="F:carbohydrate binding"/>
    <property type="evidence" value="ECO:0007669"/>
    <property type="project" value="UniProtKB-KW"/>
</dbReference>
<sequence length="332" mass="33915">MKTQKKKSSRNYSRGAAVLAGSCLLSGTAWSAPLVNTEGLVIGDNNQIGANANSAAFGAYSQALGPSSVAFSGSHAGGSYGAAFGTSGSTGSWSTSFGRGIATGNNSAAFGQLATASGAASIAFGWCGTHEDPEEHDEDLVFYSDARGDYSAVFGLESMTESYASMVIGRDNGISGSIGSWEDADLLFVLGGSNGQNNALMVLKNGKVGIETSAPEVELDVYGSVAFGGDANDTVQLGSAGTPFAAMRVGKYDVGTSSSNIKTVTVSFGQTFGAAPVVVATAATQPGKTRNDVFAVTARSITTTGFVAIIKRMDETGGWGQKLDLNWEAYEL</sequence>
<reference evidence="2" key="1">
    <citation type="submission" date="2019-02" db="EMBL/GenBank/DDBJ databases">
        <authorList>
            <person name="Gruber-Vodicka R. H."/>
            <person name="Seah K. B. B."/>
        </authorList>
    </citation>
    <scope>NUCLEOTIDE SEQUENCE</scope>
    <source>
        <strain evidence="3">BECK_BY19</strain>
        <strain evidence="2">BECK_BY8</strain>
    </source>
</reference>
<dbReference type="InterPro" id="IPR011049">
    <property type="entry name" value="Serralysin-like_metalloprot_C"/>
</dbReference>
<feature type="signal peptide" evidence="1">
    <location>
        <begin position="1"/>
        <end position="31"/>
    </location>
</feature>
<name>A0A451ALB7_9GAMM</name>
<keyword evidence="2" id="KW-0430">Lectin</keyword>
<protein>
    <submittedName>
        <fullName evidence="2">H-type lectin domain-containing protein</fullName>
    </submittedName>
</protein>
<evidence type="ECO:0000256" key="1">
    <source>
        <dbReference type="SAM" id="SignalP"/>
    </source>
</evidence>
<accession>A0A451ALB7</accession>
<dbReference type="InterPro" id="IPR037221">
    <property type="entry name" value="H-type_lectin_dom_sf"/>
</dbReference>
<dbReference type="EMBL" id="CAADFZ010000109">
    <property type="protein sequence ID" value="VFK66808.1"/>
    <property type="molecule type" value="Genomic_DNA"/>
</dbReference>